<keyword evidence="4 5" id="KW-0472">Membrane</keyword>
<evidence type="ECO:0000256" key="5">
    <source>
        <dbReference type="SAM" id="Phobius"/>
    </source>
</evidence>
<dbReference type="Gene3D" id="1.20.120.550">
    <property type="entry name" value="Membrane associated eicosanoid/glutathione metabolism-like domain"/>
    <property type="match status" value="1"/>
</dbReference>
<dbReference type="EMBL" id="JAALFG010000001">
    <property type="protein sequence ID" value="NGP16654.1"/>
    <property type="molecule type" value="Genomic_DNA"/>
</dbReference>
<dbReference type="RefSeq" id="WP_164532900.1">
    <property type="nucleotide sequence ID" value="NZ_JAALFG010000001.1"/>
</dbReference>
<dbReference type="Proteomes" id="UP000474802">
    <property type="component" value="Unassembled WGS sequence"/>
</dbReference>
<gene>
    <name evidence="6" type="ORF">G5575_02190</name>
</gene>
<feature type="transmembrane region" description="Helical" evidence="5">
    <location>
        <begin position="107"/>
        <end position="129"/>
    </location>
</feature>
<reference evidence="6 7" key="1">
    <citation type="submission" date="2020-02" db="EMBL/GenBank/DDBJ databases">
        <authorList>
            <person name="Khan S.A."/>
            <person name="Jeon C.O."/>
            <person name="Chun B.H."/>
        </authorList>
    </citation>
    <scope>NUCLEOTIDE SEQUENCE [LARGE SCALE GENOMIC DNA]</scope>
    <source>
        <strain evidence="6 7">H239</strain>
    </source>
</reference>
<proteinExistence type="predicted"/>
<sequence>MLYLVLLGLLLALVQSFIPAAFKARANDPAKISGPQDDLVWTPQGDRAQRALRNLHETLPIFLTLGVLAIVFRLDGGTVFWGALIYLIARVIYIPLFISGVSNFRSIAYLVSLLGLAMMAYAVLTATPLP</sequence>
<reference evidence="6 7" key="2">
    <citation type="submission" date="2020-03" db="EMBL/GenBank/DDBJ databases">
        <title>Devosia chinhatensis sp. nov., isolated from a hexachlorocyclohexane (HCH) dump site in India.</title>
        <authorList>
            <person name="Kumar M."/>
            <person name="Lal R."/>
        </authorList>
    </citation>
    <scope>NUCLEOTIDE SEQUENCE [LARGE SCALE GENOMIC DNA]</scope>
    <source>
        <strain evidence="6 7">H239</strain>
    </source>
</reference>
<evidence type="ECO:0000256" key="2">
    <source>
        <dbReference type="ARBA" id="ARBA00022692"/>
    </source>
</evidence>
<evidence type="ECO:0000313" key="6">
    <source>
        <dbReference type="EMBL" id="NGP16654.1"/>
    </source>
</evidence>
<dbReference type="SUPFAM" id="SSF161084">
    <property type="entry name" value="MAPEG domain-like"/>
    <property type="match status" value="1"/>
</dbReference>
<dbReference type="InterPro" id="IPR001129">
    <property type="entry name" value="Membr-assoc_MAPEG"/>
</dbReference>
<dbReference type="AlphaFoldDB" id="A0A6M1SII3"/>
<feature type="transmembrane region" description="Helical" evidence="5">
    <location>
        <begin position="55"/>
        <end position="72"/>
    </location>
</feature>
<dbReference type="PANTHER" id="PTHR35371:SF1">
    <property type="entry name" value="BLR7753 PROTEIN"/>
    <property type="match status" value="1"/>
</dbReference>
<keyword evidence="2 5" id="KW-0812">Transmembrane</keyword>
<dbReference type="PANTHER" id="PTHR35371">
    <property type="entry name" value="INNER MEMBRANE PROTEIN"/>
    <property type="match status" value="1"/>
</dbReference>
<name>A0A6M1SII3_9HYPH</name>
<feature type="transmembrane region" description="Helical" evidence="5">
    <location>
        <begin position="79"/>
        <end position="101"/>
    </location>
</feature>
<comment type="subcellular location">
    <subcellularLocation>
        <location evidence="1">Membrane</location>
    </subcellularLocation>
</comment>
<comment type="caution">
    <text evidence="6">The sequence shown here is derived from an EMBL/GenBank/DDBJ whole genome shotgun (WGS) entry which is preliminary data.</text>
</comment>
<evidence type="ECO:0008006" key="8">
    <source>
        <dbReference type="Google" id="ProtNLM"/>
    </source>
</evidence>
<evidence type="ECO:0000256" key="4">
    <source>
        <dbReference type="ARBA" id="ARBA00023136"/>
    </source>
</evidence>
<protein>
    <recommendedName>
        <fullName evidence="8">MAPEG family protein</fullName>
    </recommendedName>
</protein>
<dbReference type="InterPro" id="IPR023352">
    <property type="entry name" value="MAPEG-like_dom_sf"/>
</dbReference>
<evidence type="ECO:0000313" key="7">
    <source>
        <dbReference type="Proteomes" id="UP000474802"/>
    </source>
</evidence>
<keyword evidence="7" id="KW-1185">Reference proteome</keyword>
<evidence type="ECO:0000256" key="1">
    <source>
        <dbReference type="ARBA" id="ARBA00004370"/>
    </source>
</evidence>
<dbReference type="GO" id="GO:0016020">
    <property type="term" value="C:membrane"/>
    <property type="evidence" value="ECO:0007669"/>
    <property type="project" value="UniProtKB-SubCell"/>
</dbReference>
<organism evidence="6 7">
    <name type="scientific">Devosia aurantiaca</name>
    <dbReference type="NCBI Taxonomy" id="2714858"/>
    <lineage>
        <taxon>Bacteria</taxon>
        <taxon>Pseudomonadati</taxon>
        <taxon>Pseudomonadota</taxon>
        <taxon>Alphaproteobacteria</taxon>
        <taxon>Hyphomicrobiales</taxon>
        <taxon>Devosiaceae</taxon>
        <taxon>Devosia</taxon>
    </lineage>
</organism>
<keyword evidence="3 5" id="KW-1133">Transmembrane helix</keyword>
<evidence type="ECO:0000256" key="3">
    <source>
        <dbReference type="ARBA" id="ARBA00022989"/>
    </source>
</evidence>
<accession>A0A6M1SII3</accession>
<dbReference type="Pfam" id="PF01124">
    <property type="entry name" value="MAPEG"/>
    <property type="match status" value="1"/>
</dbReference>